<organism evidence="2 3">
    <name type="scientific">Deinococcus humi</name>
    <dbReference type="NCBI Taxonomy" id="662880"/>
    <lineage>
        <taxon>Bacteria</taxon>
        <taxon>Thermotogati</taxon>
        <taxon>Deinococcota</taxon>
        <taxon>Deinococci</taxon>
        <taxon>Deinococcales</taxon>
        <taxon>Deinococcaceae</taxon>
        <taxon>Deinococcus</taxon>
    </lineage>
</organism>
<keyword evidence="3" id="KW-1185">Reference proteome</keyword>
<accession>A0A7W8NGN9</accession>
<dbReference type="Proteomes" id="UP000552709">
    <property type="component" value="Unassembled WGS sequence"/>
</dbReference>
<dbReference type="AlphaFoldDB" id="A0A7W8NGN9"/>
<dbReference type="EMBL" id="JACHFL010000021">
    <property type="protein sequence ID" value="MBB5365716.1"/>
    <property type="molecule type" value="Genomic_DNA"/>
</dbReference>
<proteinExistence type="predicted"/>
<comment type="caution">
    <text evidence="2">The sequence shown here is derived from an EMBL/GenBank/DDBJ whole genome shotgun (WGS) entry which is preliminary data.</text>
</comment>
<feature type="region of interest" description="Disordered" evidence="1">
    <location>
        <begin position="1"/>
        <end position="24"/>
    </location>
</feature>
<reference evidence="2 3" key="1">
    <citation type="submission" date="2020-08" db="EMBL/GenBank/DDBJ databases">
        <title>Genomic Encyclopedia of Type Strains, Phase IV (KMG-IV): sequencing the most valuable type-strain genomes for metagenomic binning, comparative biology and taxonomic classification.</title>
        <authorList>
            <person name="Goeker M."/>
        </authorList>
    </citation>
    <scope>NUCLEOTIDE SEQUENCE [LARGE SCALE GENOMIC DNA]</scope>
    <source>
        <strain evidence="2 3">DSM 27939</strain>
    </source>
</reference>
<protein>
    <submittedName>
        <fullName evidence="2">Uncharacterized protein</fullName>
    </submittedName>
</protein>
<gene>
    <name evidence="2" type="ORF">HNQ08_004842</name>
</gene>
<name>A0A7W8NGN9_9DEIO</name>
<dbReference type="RefSeq" id="WP_184137447.1">
    <property type="nucleotide sequence ID" value="NZ_JACHFL010000021.1"/>
</dbReference>
<evidence type="ECO:0000313" key="3">
    <source>
        <dbReference type="Proteomes" id="UP000552709"/>
    </source>
</evidence>
<evidence type="ECO:0000313" key="2">
    <source>
        <dbReference type="EMBL" id="MBB5365716.1"/>
    </source>
</evidence>
<sequence length="174" mass="19027">MQQNESGHAAFWEPEEPLPPNPGTAEAETLVKLLSSGGQYVRTGILLLPSEWLGREGEVAARLGISHVNYAGWKAAQLPAPQSFLLLSADRLLGELDELCLESHPHTTLLVSLLDLPLTRLHPAERSKFWQFFCGGFSKRPRALLLALPEAATLALPAEAEGWQTEGRLAAWSL</sequence>
<evidence type="ECO:0000256" key="1">
    <source>
        <dbReference type="SAM" id="MobiDB-lite"/>
    </source>
</evidence>